<reference evidence="22" key="1">
    <citation type="submission" date="2022-03" db="EMBL/GenBank/DDBJ databases">
        <authorList>
            <person name="Martin C."/>
        </authorList>
    </citation>
    <scope>NUCLEOTIDE SEQUENCE</scope>
</reference>
<evidence type="ECO:0000313" key="23">
    <source>
        <dbReference type="Proteomes" id="UP000749559"/>
    </source>
</evidence>
<evidence type="ECO:0000256" key="1">
    <source>
        <dbReference type="ARBA" id="ARBA00004123"/>
    </source>
</evidence>
<evidence type="ECO:0000256" key="15">
    <source>
        <dbReference type="ARBA" id="ARBA00023198"/>
    </source>
</evidence>
<dbReference type="GO" id="GO:0005524">
    <property type="term" value="F:ATP binding"/>
    <property type="evidence" value="ECO:0007669"/>
    <property type="project" value="UniProtKB-UniRule"/>
</dbReference>
<dbReference type="InterPro" id="IPR017441">
    <property type="entry name" value="Protein_kinase_ATP_BS"/>
</dbReference>
<feature type="domain" description="Protein kinase" evidence="21">
    <location>
        <begin position="24"/>
        <end position="278"/>
    </location>
</feature>
<evidence type="ECO:0000256" key="18">
    <source>
        <dbReference type="ARBA" id="ARBA00071328"/>
    </source>
</evidence>
<comment type="similarity">
    <text evidence="20">Belongs to the protein kinase superfamily.</text>
</comment>
<evidence type="ECO:0000256" key="17">
    <source>
        <dbReference type="ARBA" id="ARBA00062378"/>
    </source>
</evidence>
<dbReference type="InterPro" id="IPR008271">
    <property type="entry name" value="Ser/Thr_kinase_AS"/>
</dbReference>
<keyword evidence="12" id="KW-0112">Calmodulin-binding</keyword>
<dbReference type="Proteomes" id="UP000749559">
    <property type="component" value="Unassembled WGS sequence"/>
</dbReference>
<name>A0A8J1TXB3_OWEFU</name>
<dbReference type="PROSITE" id="PS00108">
    <property type="entry name" value="PROTEIN_KINASE_ST"/>
    <property type="match status" value="1"/>
</dbReference>
<evidence type="ECO:0000256" key="4">
    <source>
        <dbReference type="ARBA" id="ARBA00022527"/>
    </source>
</evidence>
<evidence type="ECO:0000313" key="22">
    <source>
        <dbReference type="EMBL" id="CAH1796944.1"/>
    </source>
</evidence>
<keyword evidence="11" id="KW-0391">Immunity</keyword>
<dbReference type="SMART" id="SM00220">
    <property type="entry name" value="S_TKc"/>
    <property type="match status" value="1"/>
</dbReference>
<keyword evidence="13" id="KW-1064">Adaptive immunity</keyword>
<accession>A0A8J1TXB3</accession>
<dbReference type="FunFam" id="3.30.200.20:FF:000279">
    <property type="entry name" value="Calcium/calmodulin-dependent protein kinase type IV"/>
    <property type="match status" value="1"/>
</dbReference>
<dbReference type="GO" id="GO:0002250">
    <property type="term" value="P:adaptive immune response"/>
    <property type="evidence" value="ECO:0007669"/>
    <property type="project" value="UniProtKB-KW"/>
</dbReference>
<evidence type="ECO:0000256" key="11">
    <source>
        <dbReference type="ARBA" id="ARBA00022859"/>
    </source>
</evidence>
<proteinExistence type="inferred from homology"/>
<evidence type="ECO:0000256" key="13">
    <source>
        <dbReference type="ARBA" id="ARBA00023130"/>
    </source>
</evidence>
<evidence type="ECO:0000259" key="21">
    <source>
        <dbReference type="PROSITE" id="PS50011"/>
    </source>
</evidence>
<evidence type="ECO:0000256" key="20">
    <source>
        <dbReference type="RuleBase" id="RU000304"/>
    </source>
</evidence>
<evidence type="ECO:0000256" key="8">
    <source>
        <dbReference type="ARBA" id="ARBA00022777"/>
    </source>
</evidence>
<dbReference type="PROSITE" id="PS00107">
    <property type="entry name" value="PROTEIN_KINASE_ATP"/>
    <property type="match status" value="1"/>
</dbReference>
<protein>
    <recommendedName>
        <fullName evidence="18">Calcium/calmodulin-dependent protein kinase type IV</fullName>
    </recommendedName>
    <alternativeName>
        <fullName evidence="19">CaM kinase-GR</fullName>
    </alternativeName>
</protein>
<evidence type="ECO:0000256" key="3">
    <source>
        <dbReference type="ARBA" id="ARBA00022490"/>
    </source>
</evidence>
<keyword evidence="7 20" id="KW-0547">Nucleotide-binding</keyword>
<evidence type="ECO:0000256" key="2">
    <source>
        <dbReference type="ARBA" id="ARBA00004496"/>
    </source>
</evidence>
<gene>
    <name evidence="22" type="ORF">OFUS_LOCUS21299</name>
</gene>
<keyword evidence="4 20" id="KW-0723">Serine/threonine-protein kinase</keyword>
<evidence type="ECO:0000256" key="16">
    <source>
        <dbReference type="ARBA" id="ARBA00023242"/>
    </source>
</evidence>
<keyword evidence="3" id="KW-0963">Cytoplasm</keyword>
<dbReference type="InterPro" id="IPR011009">
    <property type="entry name" value="Kinase-like_dom_sf"/>
</dbReference>
<comment type="subunit">
    <text evidence="17">Monomer. Interacts with protein phosphatase 2A (PPP2CA/PPP2CB); the interaction is mutually exclusive with binding to Ca(2+)/calmodulin.</text>
</comment>
<dbReference type="GO" id="GO:0005737">
    <property type="term" value="C:cytoplasm"/>
    <property type="evidence" value="ECO:0007669"/>
    <property type="project" value="UniProtKB-SubCell"/>
</dbReference>
<dbReference type="InterPro" id="IPR000719">
    <property type="entry name" value="Prot_kinase_dom"/>
</dbReference>
<evidence type="ECO:0000256" key="14">
    <source>
        <dbReference type="ARBA" id="ARBA00023180"/>
    </source>
</evidence>
<evidence type="ECO:0000256" key="5">
    <source>
        <dbReference type="ARBA" id="ARBA00022553"/>
    </source>
</evidence>
<keyword evidence="10 20" id="KW-0067">ATP-binding</keyword>
<keyword evidence="23" id="KW-1185">Reference proteome</keyword>
<comment type="caution">
    <text evidence="22">The sequence shown here is derived from an EMBL/GenBank/DDBJ whole genome shotgun (WGS) entry which is preliminary data.</text>
</comment>
<keyword evidence="5" id="KW-0597">Phosphoprotein</keyword>
<dbReference type="PROSITE" id="PS50011">
    <property type="entry name" value="PROTEIN_KINASE_DOM"/>
    <property type="match status" value="1"/>
</dbReference>
<dbReference type="Gene3D" id="1.10.510.10">
    <property type="entry name" value="Transferase(Phosphotransferase) domain 1"/>
    <property type="match status" value="1"/>
</dbReference>
<evidence type="ECO:0000256" key="7">
    <source>
        <dbReference type="ARBA" id="ARBA00022741"/>
    </source>
</evidence>
<dbReference type="AlphaFoldDB" id="A0A8J1TXB3"/>
<evidence type="ECO:0000256" key="19">
    <source>
        <dbReference type="ARBA" id="ARBA00083884"/>
    </source>
</evidence>
<evidence type="ECO:0000256" key="6">
    <source>
        <dbReference type="ARBA" id="ARBA00022679"/>
    </source>
</evidence>
<dbReference type="Gene3D" id="3.30.200.20">
    <property type="entry name" value="Phosphorylase Kinase, domain 1"/>
    <property type="match status" value="1"/>
</dbReference>
<dbReference type="PANTHER" id="PTHR24347">
    <property type="entry name" value="SERINE/THREONINE-PROTEIN KINASE"/>
    <property type="match status" value="1"/>
</dbReference>
<keyword evidence="16" id="KW-0539">Nucleus</keyword>
<evidence type="ECO:0000256" key="12">
    <source>
        <dbReference type="ARBA" id="ARBA00022860"/>
    </source>
</evidence>
<dbReference type="GO" id="GO:0005654">
    <property type="term" value="C:nucleoplasm"/>
    <property type="evidence" value="ECO:0007669"/>
    <property type="project" value="UniProtKB-ARBA"/>
</dbReference>
<dbReference type="FunFam" id="1.10.510.10:FF:000255">
    <property type="entry name" value="Calcium/calmodulin-dependent protein kinase type IV"/>
    <property type="match status" value="1"/>
</dbReference>
<keyword evidence="15" id="KW-0395">Inflammatory response</keyword>
<dbReference type="SUPFAM" id="SSF56112">
    <property type="entry name" value="Protein kinase-like (PK-like)"/>
    <property type="match status" value="1"/>
</dbReference>
<evidence type="ECO:0000256" key="9">
    <source>
        <dbReference type="ARBA" id="ARBA00022837"/>
    </source>
</evidence>
<organism evidence="22 23">
    <name type="scientific">Owenia fusiformis</name>
    <name type="common">Polychaete worm</name>
    <dbReference type="NCBI Taxonomy" id="6347"/>
    <lineage>
        <taxon>Eukaryota</taxon>
        <taxon>Metazoa</taxon>
        <taxon>Spiralia</taxon>
        <taxon>Lophotrochozoa</taxon>
        <taxon>Annelida</taxon>
        <taxon>Polychaeta</taxon>
        <taxon>Sedentaria</taxon>
        <taxon>Canalipalpata</taxon>
        <taxon>Sabellida</taxon>
        <taxon>Oweniida</taxon>
        <taxon>Oweniidae</taxon>
        <taxon>Owenia</taxon>
    </lineage>
</organism>
<dbReference type="Pfam" id="PF00069">
    <property type="entry name" value="Pkinase"/>
    <property type="match status" value="1"/>
</dbReference>
<dbReference type="GO" id="GO:0005516">
    <property type="term" value="F:calmodulin binding"/>
    <property type="evidence" value="ECO:0007669"/>
    <property type="project" value="UniProtKB-KW"/>
</dbReference>
<keyword evidence="14" id="KW-0325">Glycoprotein</keyword>
<comment type="subcellular location">
    <subcellularLocation>
        <location evidence="2">Cytoplasm</location>
    </subcellularLocation>
    <subcellularLocation>
        <location evidence="1">Nucleus</location>
    </subcellularLocation>
</comment>
<keyword evidence="6" id="KW-0808">Transferase</keyword>
<dbReference type="EMBL" id="CAIIXF020000010">
    <property type="protein sequence ID" value="CAH1796944.1"/>
    <property type="molecule type" value="Genomic_DNA"/>
</dbReference>
<sequence length="337" mass="38364">MPEEKAQDYWIEESIKDKEFEELYELGKELGKGATSLVHKCLGQGVESNPWAVKIINKQVDKKIIRSEIGSLLRLSHPNVIRLKEIFETPTKISMVLELVTGGELFDRIVTRGSYSERDASKCIKEMLEAVKYLHDNDVVHRDLKPENLLYENNADDSKLKIADFGLSKVVSAEVQMQTVCGTPGYCAPEVLLGRKYTSAVDLWSVGVITYILLCGYEPFYCEQEADMYKKIIKCDYEFHESWWSDVSENAKDLVRKLLVTDPEKRLTAREALQHQWVTGAGAQNNHMLECQNKLKQFNARRKLRAATDAVIAMNRVRLGDLERSQSHSAGTAMEEV</sequence>
<keyword evidence="9" id="KW-0106">Calcium</keyword>
<evidence type="ECO:0000256" key="10">
    <source>
        <dbReference type="ARBA" id="ARBA00022840"/>
    </source>
</evidence>
<dbReference type="GO" id="GO:0004683">
    <property type="term" value="F:calcium/calmodulin-dependent protein kinase activity"/>
    <property type="evidence" value="ECO:0007669"/>
    <property type="project" value="UniProtKB-ARBA"/>
</dbReference>
<keyword evidence="8" id="KW-0418">Kinase</keyword>
<dbReference type="OrthoDB" id="40902at2759"/>